<keyword evidence="7" id="KW-0539">Nucleus</keyword>
<accession>A0A8H7DNC3</accession>
<keyword evidence="6" id="KW-0175">Coiled coil</keyword>
<proteinExistence type="inferred from homology"/>
<dbReference type="InterPro" id="IPR028364">
    <property type="entry name" value="Ribosomal_uL1/biogenesis"/>
</dbReference>
<dbReference type="SUPFAM" id="SSF56808">
    <property type="entry name" value="Ribosomal protein L1"/>
    <property type="match status" value="1"/>
</dbReference>
<feature type="compositionally biased region" description="Basic and acidic residues" evidence="11">
    <location>
        <begin position="398"/>
        <end position="411"/>
    </location>
</feature>
<name>A0A8H7DNC3_PLEOS</name>
<dbReference type="InterPro" id="IPR016095">
    <property type="entry name" value="Ribosomal_uL1_3-a/b-sand"/>
</dbReference>
<sequence>MAPDELIDSHVSLVQCTRAVDALIAHESKAEEARNENELLPGKEQNVWLVVTVKKMAPSHKIKPVKIPIKHPIVDPRTTPICLITKDPQREYKDLLEEKGIKFISRVVGISKLKGKFKPYEARRMLLKENGMFLADDRIIPILPNLLGSKWFQAKKQPIPVSLARKDLKGELERAISSTYMHQNQGTCTSIKVGTLSQKPTQILANIKTALPAVISAIKDGWDNIQSLHIKTNSSVSLPIWSCSLDDESGGRWDGLIADAEALSEGEVDGSEDGGSDEEAAEEVEDKGKKGKKRVAAEVVDTPKKKAKGSEGQSVSAKSPPKAISKSKTSKKADKIPTNPSVVPAPSSKSSKANQPASSLASALTPTKSPKPVKDKAAKPTPTSLTSSANSARPTKSQPEKPSKLSKKEKTAAPAPPPPSIKPEELKKKRLAEAIVKKKAKTVALKASKSVKAALLGRKVAKS</sequence>
<evidence type="ECO:0000256" key="5">
    <source>
        <dbReference type="ARBA" id="ARBA00022990"/>
    </source>
</evidence>
<evidence type="ECO:0000256" key="10">
    <source>
        <dbReference type="ARBA" id="ARBA00070787"/>
    </source>
</evidence>
<keyword evidence="13" id="KW-1185">Reference proteome</keyword>
<evidence type="ECO:0000256" key="9">
    <source>
        <dbReference type="ARBA" id="ARBA00061550"/>
    </source>
</evidence>
<reference evidence="12" key="1">
    <citation type="submission" date="2019-07" db="EMBL/GenBank/DDBJ databases">
        <authorList>
            <person name="Palmer J.M."/>
        </authorList>
    </citation>
    <scope>NUCLEOTIDE SEQUENCE</scope>
    <source>
        <strain evidence="12">PC9</strain>
    </source>
</reference>
<feature type="compositionally biased region" description="Acidic residues" evidence="11">
    <location>
        <begin position="265"/>
        <end position="285"/>
    </location>
</feature>
<organism evidence="12 13">
    <name type="scientific">Pleurotus ostreatus</name>
    <name type="common">Oyster mushroom</name>
    <name type="synonym">White-rot fungus</name>
    <dbReference type="NCBI Taxonomy" id="5322"/>
    <lineage>
        <taxon>Eukaryota</taxon>
        <taxon>Fungi</taxon>
        <taxon>Dikarya</taxon>
        <taxon>Basidiomycota</taxon>
        <taxon>Agaricomycotina</taxon>
        <taxon>Agaricomycetes</taxon>
        <taxon>Agaricomycetidae</taxon>
        <taxon>Agaricales</taxon>
        <taxon>Pleurotineae</taxon>
        <taxon>Pleurotaceae</taxon>
        <taxon>Pleurotus</taxon>
    </lineage>
</organism>
<keyword evidence="5" id="KW-0007">Acetylation</keyword>
<evidence type="ECO:0000256" key="2">
    <source>
        <dbReference type="ARBA" id="ARBA00022499"/>
    </source>
</evidence>
<protein>
    <recommendedName>
        <fullName evidence="10">Ribosomal L1 domain-containing protein 1</fullName>
    </recommendedName>
</protein>
<dbReference type="VEuPathDB" id="FungiDB:PC9H_010478"/>
<feature type="compositionally biased region" description="Polar residues" evidence="11">
    <location>
        <begin position="381"/>
        <end position="395"/>
    </location>
</feature>
<dbReference type="GeneID" id="59380296"/>
<feature type="compositionally biased region" description="Low complexity" evidence="11">
    <location>
        <begin position="336"/>
        <end position="359"/>
    </location>
</feature>
<dbReference type="FunFam" id="3.40.50.790:FF:000004">
    <property type="entry name" value="Ribosomal L1 domain-containing 1-like 1"/>
    <property type="match status" value="1"/>
</dbReference>
<feature type="compositionally biased region" description="Low complexity" evidence="11">
    <location>
        <begin position="314"/>
        <end position="327"/>
    </location>
</feature>
<evidence type="ECO:0000256" key="3">
    <source>
        <dbReference type="ARBA" id="ARBA00022553"/>
    </source>
</evidence>
<keyword evidence="4" id="KW-0832">Ubl conjugation</keyword>
<dbReference type="RefSeq" id="XP_036627354.1">
    <property type="nucleotide sequence ID" value="XM_036779971.1"/>
</dbReference>
<keyword evidence="3" id="KW-0597">Phosphoprotein</keyword>
<dbReference type="EMBL" id="JACETU010000008">
    <property type="protein sequence ID" value="KAF7422322.1"/>
    <property type="molecule type" value="Genomic_DNA"/>
</dbReference>
<evidence type="ECO:0000256" key="8">
    <source>
        <dbReference type="ARBA" id="ARBA00054167"/>
    </source>
</evidence>
<dbReference type="CDD" id="cd00403">
    <property type="entry name" value="Ribosomal_L1"/>
    <property type="match status" value="1"/>
</dbReference>
<evidence type="ECO:0000313" key="13">
    <source>
        <dbReference type="Proteomes" id="UP000623687"/>
    </source>
</evidence>
<gene>
    <name evidence="12" type="ORF">PC9H_010478</name>
</gene>
<dbReference type="Gene3D" id="3.40.50.790">
    <property type="match status" value="1"/>
</dbReference>
<evidence type="ECO:0000256" key="11">
    <source>
        <dbReference type="SAM" id="MobiDB-lite"/>
    </source>
</evidence>
<keyword evidence="2" id="KW-1017">Isopeptide bond</keyword>
<evidence type="ECO:0000313" key="12">
    <source>
        <dbReference type="EMBL" id="KAF7422322.1"/>
    </source>
</evidence>
<dbReference type="OrthoDB" id="10251727at2759"/>
<evidence type="ECO:0000256" key="6">
    <source>
        <dbReference type="ARBA" id="ARBA00023054"/>
    </source>
</evidence>
<comment type="subcellular location">
    <subcellularLocation>
        <location evidence="1">Nucleus</location>
        <location evidence="1">Nucleolus</location>
    </subcellularLocation>
</comment>
<dbReference type="AlphaFoldDB" id="A0A8H7DNC3"/>
<comment type="caution">
    <text evidence="12">The sequence shown here is derived from an EMBL/GenBank/DDBJ whole genome shotgun (WGS) entry which is preliminary data.</text>
</comment>
<comment type="similarity">
    <text evidence="9">Belongs to the universal ribosomal protein uL1 family. Highly divergent.</text>
</comment>
<dbReference type="Pfam" id="PF00687">
    <property type="entry name" value="Ribosomal_L1"/>
    <property type="match status" value="1"/>
</dbReference>
<evidence type="ECO:0000256" key="1">
    <source>
        <dbReference type="ARBA" id="ARBA00004604"/>
    </source>
</evidence>
<comment type="function">
    <text evidence="8">Regulates cellular senescence through inhibition of PTEN translation. Acts as a pro-apoptotic regulator in response to DNA damage.</text>
</comment>
<feature type="region of interest" description="Disordered" evidence="11">
    <location>
        <begin position="265"/>
        <end position="427"/>
    </location>
</feature>
<dbReference type="Proteomes" id="UP000623687">
    <property type="component" value="Unassembled WGS sequence"/>
</dbReference>
<evidence type="ECO:0000256" key="4">
    <source>
        <dbReference type="ARBA" id="ARBA00022843"/>
    </source>
</evidence>
<dbReference type="GO" id="GO:0005730">
    <property type="term" value="C:nucleolus"/>
    <property type="evidence" value="ECO:0007669"/>
    <property type="project" value="UniProtKB-SubCell"/>
</dbReference>
<dbReference type="InterPro" id="IPR023674">
    <property type="entry name" value="Ribosomal_uL1-like"/>
</dbReference>
<evidence type="ECO:0000256" key="7">
    <source>
        <dbReference type="ARBA" id="ARBA00023242"/>
    </source>
</evidence>